<evidence type="ECO:0000313" key="1">
    <source>
        <dbReference type="EMBL" id="VDN52243.1"/>
    </source>
</evidence>
<proteinExistence type="predicted"/>
<dbReference type="WBParaSite" id="DME_0000809101-mRNA-1">
    <property type="protein sequence ID" value="DME_0000809101-mRNA-1"/>
    <property type="gene ID" value="DME_0000809101"/>
</dbReference>
<evidence type="ECO:0000313" key="2">
    <source>
        <dbReference type="Proteomes" id="UP000038040"/>
    </source>
</evidence>
<reference evidence="1 3" key="2">
    <citation type="submission" date="2018-11" db="EMBL/GenBank/DDBJ databases">
        <authorList>
            <consortium name="Pathogen Informatics"/>
        </authorList>
    </citation>
    <scope>NUCLEOTIDE SEQUENCE [LARGE SCALE GENOMIC DNA]</scope>
</reference>
<accession>A0A0N4UK63</accession>
<dbReference type="AlphaFoldDB" id="A0A0N4UK63"/>
<reference evidence="4" key="1">
    <citation type="submission" date="2017-02" db="UniProtKB">
        <authorList>
            <consortium name="WormBaseParasite"/>
        </authorList>
    </citation>
    <scope>IDENTIFICATION</scope>
</reference>
<dbReference type="Proteomes" id="UP000274756">
    <property type="component" value="Unassembled WGS sequence"/>
</dbReference>
<dbReference type="EMBL" id="UYYG01000050">
    <property type="protein sequence ID" value="VDN52243.1"/>
    <property type="molecule type" value="Genomic_DNA"/>
</dbReference>
<evidence type="ECO:0000313" key="4">
    <source>
        <dbReference type="WBParaSite" id="DME_0000809101-mRNA-1"/>
    </source>
</evidence>
<organism evidence="2 4">
    <name type="scientific">Dracunculus medinensis</name>
    <name type="common">Guinea worm</name>
    <dbReference type="NCBI Taxonomy" id="318479"/>
    <lineage>
        <taxon>Eukaryota</taxon>
        <taxon>Metazoa</taxon>
        <taxon>Ecdysozoa</taxon>
        <taxon>Nematoda</taxon>
        <taxon>Chromadorea</taxon>
        <taxon>Rhabditida</taxon>
        <taxon>Spirurina</taxon>
        <taxon>Dracunculoidea</taxon>
        <taxon>Dracunculidae</taxon>
        <taxon>Dracunculus</taxon>
    </lineage>
</organism>
<evidence type="ECO:0000313" key="3">
    <source>
        <dbReference type="Proteomes" id="UP000274756"/>
    </source>
</evidence>
<dbReference type="Proteomes" id="UP000038040">
    <property type="component" value="Unplaced"/>
</dbReference>
<protein>
    <submittedName>
        <fullName evidence="1 4">Uncharacterized protein</fullName>
    </submittedName>
</protein>
<name>A0A0N4UK63_DRAME</name>
<keyword evidence="3" id="KW-1185">Reference proteome</keyword>
<sequence>MAIAREVLSRAAISARIIVTSPHLSVMRLNLASPAIIPRGKCVAQYRRISNVIVLFSFEGGGGKGGNFFKNCLWFFISNALSSIITYANTRSSGVRDVLLSRFSTLVHGNLYGLADATRWMQAAIDIPCYVSALVIPAQDKLVAAVQLSQNT</sequence>
<gene>
    <name evidence="1" type="ORF">DME_LOCUS2216</name>
</gene>